<keyword evidence="1" id="KW-0175">Coiled coil</keyword>
<dbReference type="InterPro" id="IPR038076">
    <property type="entry name" value="MgtE_N_sf"/>
</dbReference>
<dbReference type="SUPFAM" id="SSF158791">
    <property type="entry name" value="MgtE N-terminal domain-like"/>
    <property type="match status" value="1"/>
</dbReference>
<dbReference type="InterPro" id="IPR006668">
    <property type="entry name" value="Mg_transptr_MgtE_intracell_dom"/>
</dbReference>
<feature type="region of interest" description="Disordered" evidence="2">
    <location>
        <begin position="1"/>
        <end position="29"/>
    </location>
</feature>
<keyword evidence="3" id="KW-1133">Transmembrane helix</keyword>
<feature type="coiled-coil region" evidence="1">
    <location>
        <begin position="100"/>
        <end position="155"/>
    </location>
</feature>
<keyword evidence="3" id="KW-0472">Membrane</keyword>
<evidence type="ECO:0000313" key="5">
    <source>
        <dbReference type="EMBL" id="MFD1204151.1"/>
    </source>
</evidence>
<comment type="caution">
    <text evidence="5">The sequence shown here is derived from an EMBL/GenBank/DDBJ whole genome shotgun (WGS) entry which is preliminary data.</text>
</comment>
<feature type="domain" description="Magnesium transporter MgtE intracellular" evidence="4">
    <location>
        <begin position="158"/>
        <end position="215"/>
    </location>
</feature>
<protein>
    <submittedName>
        <fullName evidence="5">MotE family protein</fullName>
    </submittedName>
</protein>
<evidence type="ECO:0000256" key="2">
    <source>
        <dbReference type="SAM" id="MobiDB-lite"/>
    </source>
</evidence>
<dbReference type="Proteomes" id="UP001597231">
    <property type="component" value="Unassembled WGS sequence"/>
</dbReference>
<evidence type="ECO:0000256" key="3">
    <source>
        <dbReference type="SAM" id="Phobius"/>
    </source>
</evidence>
<dbReference type="RefSeq" id="WP_381479821.1">
    <property type="nucleotide sequence ID" value="NZ_JBHTLT010000016.1"/>
</dbReference>
<name>A0ABW3TTQ6_9BACL</name>
<keyword evidence="6" id="KW-1185">Reference proteome</keyword>
<gene>
    <name evidence="5" type="ORF">ACFQ38_03260</name>
</gene>
<sequence>MSFLRKSSIEEKTGGNVAKQSKKHVENHSGNKSRTLGIFQGLLIWVLIPLLFVTMVLLIIANVADVNIFDKAKQLTEELPLVGKKAEKEQDSVLTSDEEFISLNAEIKDKEAQLLSVQEELSKSEEEKTSLQAEIDRLKDEIEQLKIQQTDSKREMKEIVTTFENMSPKSAAPVIIKLSDAEAVQLLANLKPETLASILEKMPAEDAAKYTSLLTK</sequence>
<keyword evidence="3" id="KW-0812">Transmembrane</keyword>
<feature type="transmembrane region" description="Helical" evidence="3">
    <location>
        <begin position="42"/>
        <end position="64"/>
    </location>
</feature>
<evidence type="ECO:0000256" key="1">
    <source>
        <dbReference type="SAM" id="Coils"/>
    </source>
</evidence>
<dbReference type="EMBL" id="JBHTLT010000016">
    <property type="protein sequence ID" value="MFD1204151.1"/>
    <property type="molecule type" value="Genomic_DNA"/>
</dbReference>
<proteinExistence type="predicted"/>
<dbReference type="Pfam" id="PF03448">
    <property type="entry name" value="MgtE_N"/>
    <property type="match status" value="1"/>
</dbReference>
<organism evidence="5 6">
    <name type="scientific">Sporosarcina contaminans</name>
    <dbReference type="NCBI Taxonomy" id="633403"/>
    <lineage>
        <taxon>Bacteria</taxon>
        <taxon>Bacillati</taxon>
        <taxon>Bacillota</taxon>
        <taxon>Bacilli</taxon>
        <taxon>Bacillales</taxon>
        <taxon>Caryophanaceae</taxon>
        <taxon>Sporosarcina</taxon>
    </lineage>
</organism>
<reference evidence="6" key="1">
    <citation type="journal article" date="2019" name="Int. J. Syst. Evol. Microbiol.">
        <title>The Global Catalogue of Microorganisms (GCM) 10K type strain sequencing project: providing services to taxonomists for standard genome sequencing and annotation.</title>
        <authorList>
            <consortium name="The Broad Institute Genomics Platform"/>
            <consortium name="The Broad Institute Genome Sequencing Center for Infectious Disease"/>
            <person name="Wu L."/>
            <person name="Ma J."/>
        </authorList>
    </citation>
    <scope>NUCLEOTIDE SEQUENCE [LARGE SCALE GENOMIC DNA]</scope>
    <source>
        <strain evidence="6">CCUG 53915</strain>
    </source>
</reference>
<dbReference type="Gene3D" id="1.25.60.10">
    <property type="entry name" value="MgtE N-terminal domain-like"/>
    <property type="match status" value="1"/>
</dbReference>
<evidence type="ECO:0000259" key="4">
    <source>
        <dbReference type="Pfam" id="PF03448"/>
    </source>
</evidence>
<evidence type="ECO:0000313" key="6">
    <source>
        <dbReference type="Proteomes" id="UP001597231"/>
    </source>
</evidence>
<accession>A0ABW3TTQ6</accession>